<proteinExistence type="predicted"/>
<evidence type="ECO:0000256" key="2">
    <source>
        <dbReference type="ARBA" id="ARBA00022737"/>
    </source>
</evidence>
<dbReference type="SUPFAM" id="SSF52794">
    <property type="entry name" value="PTS system IIB component-like"/>
    <property type="match status" value="1"/>
</dbReference>
<feature type="domain" description="PRD" evidence="8">
    <location>
        <begin position="302"/>
        <end position="408"/>
    </location>
</feature>
<keyword evidence="10" id="KW-1185">Reference proteome</keyword>
<feature type="domain" description="PTS EIIB type-2" evidence="7">
    <location>
        <begin position="411"/>
        <end position="500"/>
    </location>
</feature>
<evidence type="ECO:0000259" key="6">
    <source>
        <dbReference type="PROSITE" id="PS51094"/>
    </source>
</evidence>
<accession>A0A4Z0GUA3</accession>
<dbReference type="OrthoDB" id="3175596at2"/>
<evidence type="ECO:0000256" key="5">
    <source>
        <dbReference type="ARBA" id="ARBA00023163"/>
    </source>
</evidence>
<dbReference type="Proteomes" id="UP000298347">
    <property type="component" value="Unassembled WGS sequence"/>
</dbReference>
<dbReference type="InterPro" id="IPR007737">
    <property type="entry name" value="Mga_HTH"/>
</dbReference>
<dbReference type="PROSITE" id="PS51094">
    <property type="entry name" value="PTS_EIIA_TYPE_2"/>
    <property type="match status" value="1"/>
</dbReference>
<evidence type="ECO:0000259" key="8">
    <source>
        <dbReference type="PROSITE" id="PS51372"/>
    </source>
</evidence>
<keyword evidence="3" id="KW-0805">Transcription regulation</keyword>
<dbReference type="Pfam" id="PF02302">
    <property type="entry name" value="PTS_IIB"/>
    <property type="match status" value="1"/>
</dbReference>
<evidence type="ECO:0000256" key="4">
    <source>
        <dbReference type="ARBA" id="ARBA00023159"/>
    </source>
</evidence>
<dbReference type="CDD" id="cd05568">
    <property type="entry name" value="PTS_IIB_bgl_like"/>
    <property type="match status" value="1"/>
</dbReference>
<evidence type="ECO:0000313" key="9">
    <source>
        <dbReference type="EMBL" id="TGA99882.1"/>
    </source>
</evidence>
<dbReference type="Gene3D" id="1.10.10.10">
    <property type="entry name" value="Winged helix-like DNA-binding domain superfamily/Winged helix DNA-binding domain"/>
    <property type="match status" value="1"/>
</dbReference>
<evidence type="ECO:0000256" key="3">
    <source>
        <dbReference type="ARBA" id="ARBA00023015"/>
    </source>
</evidence>
<dbReference type="SUPFAM" id="SSF63520">
    <property type="entry name" value="PTS-regulatory domain, PRD"/>
    <property type="match status" value="2"/>
</dbReference>
<dbReference type="AlphaFoldDB" id="A0A4Z0GUA3"/>
<dbReference type="EMBL" id="SRJD01000002">
    <property type="protein sequence ID" value="TGA99882.1"/>
    <property type="molecule type" value="Genomic_DNA"/>
</dbReference>
<evidence type="ECO:0000313" key="10">
    <source>
        <dbReference type="Proteomes" id="UP000298347"/>
    </source>
</evidence>
<dbReference type="Pfam" id="PF05043">
    <property type="entry name" value="Mga"/>
    <property type="match status" value="2"/>
</dbReference>
<dbReference type="Gene3D" id="3.40.930.10">
    <property type="entry name" value="Mannitol-specific EII, Chain A"/>
    <property type="match status" value="1"/>
</dbReference>
<dbReference type="Gene3D" id="3.40.50.2300">
    <property type="match status" value="1"/>
</dbReference>
<comment type="caution">
    <text evidence="9">The sequence shown here is derived from an EMBL/GenBank/DDBJ whole genome shotgun (WGS) entry which is preliminary data.</text>
</comment>
<keyword evidence="1" id="KW-0808">Transferase</keyword>
<evidence type="ECO:0000256" key="1">
    <source>
        <dbReference type="ARBA" id="ARBA00022679"/>
    </source>
</evidence>
<feature type="domain" description="PRD" evidence="8">
    <location>
        <begin position="200"/>
        <end position="299"/>
    </location>
</feature>
<gene>
    <name evidence="9" type="ORF">E4665_02735</name>
</gene>
<dbReference type="InterPro" id="IPR003501">
    <property type="entry name" value="PTS_EIIB_2/3"/>
</dbReference>
<dbReference type="PROSITE" id="PS51372">
    <property type="entry name" value="PRD_2"/>
    <property type="match status" value="2"/>
</dbReference>
<sequence>MIFMKAISNPCGVKEAQIIKFILAQKKTRYADISNYMKLSKRTVAKYLDAIDDIIKPFDLKLVRKQNNGIYFEGDVRPLFQPLVTSGNGIPGTKDERVLYIFSQLLMNFDFVTIQQLAENMFVSRSTVEGDLKEVKAFLEKSHVSLSYGQKGIRIETTERLRRDLVSKLIRMYWGRGSYAKKENGKLTRDIKLPSDLEHLFDSDTLNKVLSSLDEFFYRSRLDFTDYEFQSLAIHLIIAVERIKKNKFLATNNTKFELEQNTLMLIEILQEKFQIKIPEEEKNYINIHIIAVQRKAMKQDDLIWEDDLIRKNSVAKFLKSNLNLTSYDDELIKGLTLHLLSALKRLHLGLTIFNPYTSQAKRFFPEAYEYALDLKCRILQKYGVDLNEDETAFIALHIESYLERNKANPELKIVVVCSSGIGTSRLLEQRIHKYFQNDINITRVLSLQELNETEITEDIIISTINIDAVSVPVVVVSPFLNNQDIEQIRRIKNSLTGSMINSSHFVTLLDPRLIFINPDLKYRDEVIQFISAKLVSFKLAKPEIFQSALEREKLSSTAFNNISIPHAQIDYVLDPRIVVLISKKGIVWGEETVNIVFFIALNKKVHKEIESIYQYFNEILEDSSKLNKIKNANSREEVLAVLKGGDPVCKS</sequence>
<dbReference type="GO" id="GO:0006355">
    <property type="term" value="P:regulation of DNA-templated transcription"/>
    <property type="evidence" value="ECO:0007669"/>
    <property type="project" value="InterPro"/>
</dbReference>
<dbReference type="Gene3D" id="1.10.1790.10">
    <property type="entry name" value="PRD domain"/>
    <property type="match status" value="2"/>
</dbReference>
<name>A0A4Z0GUA3_9BACL</name>
<dbReference type="SUPFAM" id="SSF55804">
    <property type="entry name" value="Phoshotransferase/anion transport protein"/>
    <property type="match status" value="1"/>
</dbReference>
<dbReference type="GO" id="GO:0008982">
    <property type="term" value="F:protein-N(PI)-phosphohistidine-sugar phosphotransferase activity"/>
    <property type="evidence" value="ECO:0007669"/>
    <property type="project" value="InterPro"/>
</dbReference>
<dbReference type="InterPro" id="IPR011608">
    <property type="entry name" value="PRD"/>
</dbReference>
<dbReference type="Pfam" id="PF00359">
    <property type="entry name" value="PTS_EIIA_2"/>
    <property type="match status" value="1"/>
</dbReference>
<evidence type="ECO:0000259" key="7">
    <source>
        <dbReference type="PROSITE" id="PS51099"/>
    </source>
</evidence>
<dbReference type="InterPro" id="IPR002178">
    <property type="entry name" value="PTS_EIIA_type-2_dom"/>
</dbReference>
<reference evidence="9 10" key="1">
    <citation type="journal article" date="2015" name="Int. J. Syst. Evol. Microbiol.">
        <title>Sporolactobacillus shoreae sp. nov. and Sporolactobacillus spathodeae sp. nov., two spore-forming lactic acid bacteria isolated from tree barks in Thailand.</title>
        <authorList>
            <person name="Thamacharoensuk T."/>
            <person name="Kitahara M."/>
            <person name="Ohkuma M."/>
            <person name="Thongchul N."/>
            <person name="Tanasupawat S."/>
        </authorList>
    </citation>
    <scope>NUCLEOTIDE SEQUENCE [LARGE SCALE GENOMIC DNA]</scope>
    <source>
        <strain evidence="9 10">BK92</strain>
    </source>
</reference>
<dbReference type="Pfam" id="PF00874">
    <property type="entry name" value="PRD"/>
    <property type="match status" value="2"/>
</dbReference>
<organism evidence="9 10">
    <name type="scientific">Sporolactobacillus shoreae</name>
    <dbReference type="NCBI Taxonomy" id="1465501"/>
    <lineage>
        <taxon>Bacteria</taxon>
        <taxon>Bacillati</taxon>
        <taxon>Bacillota</taxon>
        <taxon>Bacilli</taxon>
        <taxon>Bacillales</taxon>
        <taxon>Sporolactobacillaceae</taxon>
        <taxon>Sporolactobacillus</taxon>
    </lineage>
</organism>
<dbReference type="PROSITE" id="PS51099">
    <property type="entry name" value="PTS_EIIB_TYPE_2"/>
    <property type="match status" value="1"/>
</dbReference>
<feature type="domain" description="PTS EIIA type-2" evidence="6">
    <location>
        <begin position="507"/>
        <end position="645"/>
    </location>
</feature>
<dbReference type="InterPro" id="IPR013011">
    <property type="entry name" value="PTS_EIIB_2"/>
</dbReference>
<dbReference type="InterPro" id="IPR036388">
    <property type="entry name" value="WH-like_DNA-bd_sf"/>
</dbReference>
<dbReference type="InterPro" id="IPR016152">
    <property type="entry name" value="PTrfase/Anion_transptr"/>
</dbReference>
<keyword evidence="4" id="KW-0010">Activator</keyword>
<dbReference type="PANTHER" id="PTHR30185">
    <property type="entry name" value="CRYPTIC BETA-GLUCOSIDE BGL OPERON ANTITERMINATOR"/>
    <property type="match status" value="1"/>
</dbReference>
<keyword evidence="5" id="KW-0804">Transcription</keyword>
<protein>
    <submittedName>
        <fullName evidence="9">Transcription antiterminator</fullName>
    </submittedName>
</protein>
<keyword evidence="2" id="KW-0677">Repeat</keyword>
<dbReference type="GO" id="GO:0009401">
    <property type="term" value="P:phosphoenolpyruvate-dependent sugar phosphotransferase system"/>
    <property type="evidence" value="ECO:0007669"/>
    <property type="project" value="InterPro"/>
</dbReference>
<dbReference type="InterPro" id="IPR050661">
    <property type="entry name" value="BglG_antiterminators"/>
</dbReference>
<dbReference type="PANTHER" id="PTHR30185:SF13">
    <property type="entry name" value="LICABCH OPERON REGULATOR-RELATED"/>
    <property type="match status" value="1"/>
</dbReference>
<dbReference type="InterPro" id="IPR036634">
    <property type="entry name" value="PRD_sf"/>
</dbReference>
<dbReference type="InterPro" id="IPR036095">
    <property type="entry name" value="PTS_EIIB-like_sf"/>
</dbReference>